<evidence type="ECO:0000256" key="7">
    <source>
        <dbReference type="SAM" id="MobiDB-lite"/>
    </source>
</evidence>
<evidence type="ECO:0000256" key="4">
    <source>
        <dbReference type="ARBA" id="ARBA00022989"/>
    </source>
</evidence>
<keyword evidence="5" id="KW-0496">Mitochondrion</keyword>
<comment type="subcellular location">
    <subcellularLocation>
        <location evidence="1">Mitochondrion inner membrane</location>
        <topology evidence="1">Multi-pass membrane protein</topology>
    </subcellularLocation>
</comment>
<evidence type="ECO:0000256" key="6">
    <source>
        <dbReference type="ARBA" id="ARBA00023136"/>
    </source>
</evidence>
<organism evidence="8 9">
    <name type="scientific">Calocera viscosa (strain TUFC12733)</name>
    <dbReference type="NCBI Taxonomy" id="1330018"/>
    <lineage>
        <taxon>Eukaryota</taxon>
        <taxon>Fungi</taxon>
        <taxon>Dikarya</taxon>
        <taxon>Basidiomycota</taxon>
        <taxon>Agaricomycotina</taxon>
        <taxon>Dacrymycetes</taxon>
        <taxon>Dacrymycetales</taxon>
        <taxon>Dacrymycetaceae</taxon>
        <taxon>Calocera</taxon>
    </lineage>
</organism>
<feature type="region of interest" description="Disordered" evidence="7">
    <location>
        <begin position="132"/>
        <end position="154"/>
    </location>
</feature>
<accession>A0A167P3J5</accession>
<dbReference type="EMBL" id="KV417276">
    <property type="protein sequence ID" value="KZO98384.1"/>
    <property type="molecule type" value="Genomic_DNA"/>
</dbReference>
<gene>
    <name evidence="8" type="ORF">CALVIDRAFT_535469</name>
</gene>
<dbReference type="GO" id="GO:0006120">
    <property type="term" value="P:mitochondrial electron transport, NADH to ubiquinone"/>
    <property type="evidence" value="ECO:0007669"/>
    <property type="project" value="InterPro"/>
</dbReference>
<evidence type="ECO:0000313" key="9">
    <source>
        <dbReference type="Proteomes" id="UP000076738"/>
    </source>
</evidence>
<evidence type="ECO:0000313" key="8">
    <source>
        <dbReference type="EMBL" id="KZO98384.1"/>
    </source>
</evidence>
<name>A0A167P3J5_CALVF</name>
<keyword evidence="9" id="KW-1185">Reference proteome</keyword>
<dbReference type="OrthoDB" id="1913277at2759"/>
<dbReference type="AlphaFoldDB" id="A0A167P3J5"/>
<keyword evidence="3" id="KW-0999">Mitochondrion inner membrane</keyword>
<evidence type="ECO:0000256" key="5">
    <source>
        <dbReference type="ARBA" id="ARBA00023128"/>
    </source>
</evidence>
<evidence type="ECO:0000256" key="2">
    <source>
        <dbReference type="ARBA" id="ARBA00022692"/>
    </source>
</evidence>
<feature type="compositionally biased region" description="Basic residues" evidence="7">
    <location>
        <begin position="143"/>
        <end position="154"/>
    </location>
</feature>
<evidence type="ECO:0000256" key="1">
    <source>
        <dbReference type="ARBA" id="ARBA00004448"/>
    </source>
</evidence>
<keyword evidence="6" id="KW-0472">Membrane</keyword>
<proteinExistence type="predicted"/>
<sequence>MADDYEQKPALQNAAFVGLQSAGVGLVVSSVQNALETHGKGAAGVLTRTGGTIGFFAAMGAVFSYTEASIANARAKNDAWNGAAGGCAAGFLAGVRARSIPTAVASCAIIGGFIGMFDLTGRSLTGGVQDFEGPEQREERRLAFFKKPRPLPTE</sequence>
<keyword evidence="2" id="KW-0812">Transmembrane</keyword>
<dbReference type="Proteomes" id="UP000076738">
    <property type="component" value="Unassembled WGS sequence"/>
</dbReference>
<protein>
    <submittedName>
        <fullName evidence="8">Uncharacterized protein</fullName>
    </submittedName>
</protein>
<evidence type="ECO:0000256" key="3">
    <source>
        <dbReference type="ARBA" id="ARBA00022792"/>
    </source>
</evidence>
<reference evidence="8 9" key="1">
    <citation type="journal article" date="2016" name="Mol. Biol. Evol.">
        <title>Comparative Genomics of Early-Diverging Mushroom-Forming Fungi Provides Insights into the Origins of Lignocellulose Decay Capabilities.</title>
        <authorList>
            <person name="Nagy L.G."/>
            <person name="Riley R."/>
            <person name="Tritt A."/>
            <person name="Adam C."/>
            <person name="Daum C."/>
            <person name="Floudas D."/>
            <person name="Sun H."/>
            <person name="Yadav J.S."/>
            <person name="Pangilinan J."/>
            <person name="Larsson K.H."/>
            <person name="Matsuura K."/>
            <person name="Barry K."/>
            <person name="Labutti K."/>
            <person name="Kuo R."/>
            <person name="Ohm R.A."/>
            <person name="Bhattacharya S.S."/>
            <person name="Shirouzu T."/>
            <person name="Yoshinaga Y."/>
            <person name="Martin F.M."/>
            <person name="Grigoriev I.V."/>
            <person name="Hibbett D.S."/>
        </authorList>
    </citation>
    <scope>NUCLEOTIDE SEQUENCE [LARGE SCALE GENOMIC DNA]</scope>
    <source>
        <strain evidence="8 9">TUFC12733</strain>
    </source>
</reference>
<dbReference type="Pfam" id="PF02466">
    <property type="entry name" value="Tim17"/>
    <property type="match status" value="1"/>
</dbReference>
<dbReference type="GO" id="GO:0005743">
    <property type="term" value="C:mitochondrial inner membrane"/>
    <property type="evidence" value="ECO:0007669"/>
    <property type="project" value="UniProtKB-SubCell"/>
</dbReference>
<dbReference type="PANTHER" id="PTHR21382">
    <property type="entry name" value="NADH-UBIQUINONE OXIDOREDUCTASE SUBUNIT"/>
    <property type="match status" value="1"/>
</dbReference>
<dbReference type="STRING" id="1330018.A0A167P3J5"/>
<dbReference type="InterPro" id="IPR039205">
    <property type="entry name" value="NDUFA11"/>
</dbReference>
<dbReference type="GO" id="GO:0045271">
    <property type="term" value="C:respiratory chain complex I"/>
    <property type="evidence" value="ECO:0007669"/>
    <property type="project" value="InterPro"/>
</dbReference>
<keyword evidence="4" id="KW-1133">Transmembrane helix</keyword>
<dbReference type="PANTHER" id="PTHR21382:SF1">
    <property type="entry name" value="NADH DEHYDROGENASE [UBIQUINONE] 1 ALPHA SUBCOMPLEX SUBUNIT 11"/>
    <property type="match status" value="1"/>
</dbReference>